<proteinExistence type="predicted"/>
<sequence length="365" mass="41592">MIRLQVDGEERLNMTEYHSINGTCMPPLFGVWTKKGLGYFMEVRTGNGHLFSTACGDEVVDEDQKLIHARIDDNNEFVDVECHVENQRTPITNITKFFDEPRVLTVTAYIDSALANEQIAHISCVYVNQTSATCEWIRQNTCFKTQLHQSFSSESSLNMVSNYTRLDGNETNIDWSGTIIWENGDEYISMHCQLIGEDGACDSWRVYVWSDEDHMDQPTIHEIYRQLQAFCIDPTDLIFLNTFHECTNQNQLTSLSGPCGVIKGWTPLNTAMLQGVWYVAADLNADPKIFLQSAVITLTPNETNPSSVMNLRYYAQKEADSECVGPREGTAILLPNSTLDVTIEYRYTLVPKFRNTMNCEWLRIL</sequence>
<evidence type="ECO:0000313" key="2">
    <source>
        <dbReference type="Proteomes" id="UP001331761"/>
    </source>
</evidence>
<dbReference type="SUPFAM" id="SSF50814">
    <property type="entry name" value="Lipocalins"/>
    <property type="match status" value="1"/>
</dbReference>
<dbReference type="EMBL" id="WIXE01025978">
    <property type="protein sequence ID" value="KAK5964298.1"/>
    <property type="molecule type" value="Genomic_DNA"/>
</dbReference>
<keyword evidence="2" id="KW-1185">Reference proteome</keyword>
<dbReference type="AlphaFoldDB" id="A0AAN8FI06"/>
<comment type="caution">
    <text evidence="1">The sequence shown here is derived from an EMBL/GenBank/DDBJ whole genome shotgun (WGS) entry which is preliminary data.</text>
</comment>
<accession>A0AAN8FI06</accession>
<gene>
    <name evidence="1" type="ORF">GCK32_007446</name>
</gene>
<organism evidence="1 2">
    <name type="scientific">Trichostrongylus colubriformis</name>
    <name type="common">Black scour worm</name>
    <dbReference type="NCBI Taxonomy" id="6319"/>
    <lineage>
        <taxon>Eukaryota</taxon>
        <taxon>Metazoa</taxon>
        <taxon>Ecdysozoa</taxon>
        <taxon>Nematoda</taxon>
        <taxon>Chromadorea</taxon>
        <taxon>Rhabditida</taxon>
        <taxon>Rhabditina</taxon>
        <taxon>Rhabditomorpha</taxon>
        <taxon>Strongyloidea</taxon>
        <taxon>Trichostrongylidae</taxon>
        <taxon>Trichostrongylus</taxon>
    </lineage>
</organism>
<dbReference type="Proteomes" id="UP001331761">
    <property type="component" value="Unassembled WGS sequence"/>
</dbReference>
<name>A0AAN8FI06_TRICO</name>
<protein>
    <submittedName>
        <fullName evidence="1">Uncharacterized protein</fullName>
    </submittedName>
</protein>
<evidence type="ECO:0000313" key="1">
    <source>
        <dbReference type="EMBL" id="KAK5964298.1"/>
    </source>
</evidence>
<reference evidence="1 2" key="1">
    <citation type="submission" date="2019-10" db="EMBL/GenBank/DDBJ databases">
        <title>Assembly and Annotation for the nematode Trichostrongylus colubriformis.</title>
        <authorList>
            <person name="Martin J."/>
        </authorList>
    </citation>
    <scope>NUCLEOTIDE SEQUENCE [LARGE SCALE GENOMIC DNA]</scope>
    <source>
        <strain evidence="1">G859</strain>
        <tissue evidence="1">Whole worm</tissue>
    </source>
</reference>
<dbReference type="InterPro" id="IPR012674">
    <property type="entry name" value="Calycin"/>
</dbReference>